<name>A0ABR5QAM6_9LACO</name>
<evidence type="ECO:0008006" key="4">
    <source>
        <dbReference type="Google" id="ProtNLM"/>
    </source>
</evidence>
<feature type="transmembrane region" description="Helical" evidence="1">
    <location>
        <begin position="45"/>
        <end position="63"/>
    </location>
</feature>
<organism evidence="2 3">
    <name type="scientific">Paucilactobacillus hokkaidonensis</name>
    <dbReference type="NCBI Taxonomy" id="1193095"/>
    <lineage>
        <taxon>Bacteria</taxon>
        <taxon>Bacillati</taxon>
        <taxon>Bacillota</taxon>
        <taxon>Bacilli</taxon>
        <taxon>Lactobacillales</taxon>
        <taxon>Lactobacillaceae</taxon>
        <taxon>Paucilactobacillus</taxon>
    </lineage>
</organism>
<dbReference type="Proteomes" id="UP000051884">
    <property type="component" value="Unassembled WGS sequence"/>
</dbReference>
<evidence type="ECO:0000313" key="2">
    <source>
        <dbReference type="EMBL" id="KRO10565.1"/>
    </source>
</evidence>
<accession>A0ABR5QAM6</accession>
<gene>
    <name evidence="2" type="ORF">IV59_GL001664</name>
</gene>
<keyword evidence="1" id="KW-0472">Membrane</keyword>
<dbReference type="EMBL" id="JQCH01000004">
    <property type="protein sequence ID" value="KRO10565.1"/>
    <property type="molecule type" value="Genomic_DNA"/>
</dbReference>
<keyword evidence="1" id="KW-0812">Transmembrane</keyword>
<protein>
    <recommendedName>
        <fullName evidence="4">ABC transporter permease</fullName>
    </recommendedName>
</protein>
<sequence>MYDFKQSIIRLGWTFVWFLGITYFIPTLFSVAIDGNVGFKITNTAFTAVAALYLFIDTLMFNYDNFKWTIQNGVSRRTAWFARIKGLFLLALVVLIIDFIEKLIKGQNILVNSMFVGYQNHTFGTYLIAIVQLYLGFLMLASFGLAIGYFMALLSKRGKSIVIIGFPVVLVVVLTYLAKVLVQANINWDPIINFSKLILGYSDSSGNYNPLNGTIILLLWIIIWGGLSYWFSSKLRLRRD</sequence>
<feature type="transmembrane region" description="Helical" evidence="1">
    <location>
        <begin position="84"/>
        <end position="104"/>
    </location>
</feature>
<evidence type="ECO:0000313" key="3">
    <source>
        <dbReference type="Proteomes" id="UP000051884"/>
    </source>
</evidence>
<feature type="transmembrane region" description="Helical" evidence="1">
    <location>
        <begin position="124"/>
        <end position="154"/>
    </location>
</feature>
<evidence type="ECO:0000256" key="1">
    <source>
        <dbReference type="SAM" id="Phobius"/>
    </source>
</evidence>
<comment type="caution">
    <text evidence="2">The sequence shown here is derived from an EMBL/GenBank/DDBJ whole genome shotgun (WGS) entry which is preliminary data.</text>
</comment>
<keyword evidence="1" id="KW-1133">Transmembrane helix</keyword>
<feature type="transmembrane region" description="Helical" evidence="1">
    <location>
        <begin position="211"/>
        <end position="231"/>
    </location>
</feature>
<reference evidence="2 3" key="1">
    <citation type="journal article" date="2015" name="Genome Announc.">
        <title>Expanding the biotechnology potential of lactobacilli through comparative genomics of 213 strains and associated genera.</title>
        <authorList>
            <person name="Sun Z."/>
            <person name="Harris H.M."/>
            <person name="McCann A."/>
            <person name="Guo C."/>
            <person name="Argimon S."/>
            <person name="Zhang W."/>
            <person name="Yang X."/>
            <person name="Jeffery I.B."/>
            <person name="Cooney J.C."/>
            <person name="Kagawa T.F."/>
            <person name="Liu W."/>
            <person name="Song Y."/>
            <person name="Salvetti E."/>
            <person name="Wrobel A."/>
            <person name="Rasinkangas P."/>
            <person name="Parkhill J."/>
            <person name="Rea M.C."/>
            <person name="O'Sullivan O."/>
            <person name="Ritari J."/>
            <person name="Douillard F.P."/>
            <person name="Paul Ross R."/>
            <person name="Yang R."/>
            <person name="Briner A.E."/>
            <person name="Felis G.E."/>
            <person name="de Vos W.M."/>
            <person name="Barrangou R."/>
            <person name="Klaenhammer T.R."/>
            <person name="Caufield P.W."/>
            <person name="Cui Y."/>
            <person name="Zhang H."/>
            <person name="O'Toole P.W."/>
        </authorList>
    </citation>
    <scope>NUCLEOTIDE SEQUENCE [LARGE SCALE GENOMIC DNA]</scope>
    <source>
        <strain evidence="2 3">DSM 26202</strain>
    </source>
</reference>
<feature type="transmembrane region" description="Helical" evidence="1">
    <location>
        <begin position="161"/>
        <end position="178"/>
    </location>
</feature>
<feature type="transmembrane region" description="Helical" evidence="1">
    <location>
        <begin position="12"/>
        <end position="33"/>
    </location>
</feature>
<proteinExistence type="predicted"/>
<keyword evidence="3" id="KW-1185">Reference proteome</keyword>